<dbReference type="KEGG" id="gti:FXF46_03170"/>
<evidence type="ECO:0000313" key="2">
    <source>
        <dbReference type="EMBL" id="QEH95364.1"/>
    </source>
</evidence>
<feature type="transmembrane region" description="Helical" evidence="1">
    <location>
        <begin position="191"/>
        <end position="209"/>
    </location>
</feature>
<evidence type="ECO:0000256" key="1">
    <source>
        <dbReference type="SAM" id="Phobius"/>
    </source>
</evidence>
<sequence length="254" mass="29045">MSPSFPSFRSLFKETYQISFLFRRDILVVFTLGLILLTFSDVIEHSIKNTLLIKNGIKEIIFRNIFNIPNAIILWFLNMSVVRCLLTSSKGLSLIRITNSSYKSYVLMFSTAIACSVWTGLLETGDSDVVHLFGRGLGKPIFNGVMVIAFLICGMIWTRAFTVADVAWKADRSGFCLSDGWDAMRGKVWKFWLWGALCTLPIIIIQAVIETNYTFWHPFTDRFWLYTLENNISAIIFSVITQSFSLKFYKAIGF</sequence>
<feature type="transmembrane region" description="Helical" evidence="1">
    <location>
        <begin position="102"/>
        <end position="121"/>
    </location>
</feature>
<proteinExistence type="predicted"/>
<name>A0AAP9EPY1_GLUTH</name>
<keyword evidence="1" id="KW-0812">Transmembrane</keyword>
<feature type="transmembrane region" description="Helical" evidence="1">
    <location>
        <begin position="21"/>
        <end position="40"/>
    </location>
</feature>
<reference evidence="2 3" key="1">
    <citation type="submission" date="2019-08" db="EMBL/GenBank/DDBJ databases">
        <title>Gluconobacter frateurii HD924 genome.</title>
        <authorList>
            <person name="Liu Y."/>
            <person name="Zhang P."/>
        </authorList>
    </citation>
    <scope>NUCLEOTIDE SEQUENCE [LARGE SCALE GENOMIC DNA]</scope>
    <source>
        <strain evidence="2 3">HD924</strain>
    </source>
</reference>
<dbReference type="Proteomes" id="UP000323560">
    <property type="component" value="Chromosome"/>
</dbReference>
<keyword evidence="1" id="KW-0472">Membrane</keyword>
<organism evidence="2 3">
    <name type="scientific">Gluconobacter thailandicus</name>
    <dbReference type="NCBI Taxonomy" id="257438"/>
    <lineage>
        <taxon>Bacteria</taxon>
        <taxon>Pseudomonadati</taxon>
        <taxon>Pseudomonadota</taxon>
        <taxon>Alphaproteobacteria</taxon>
        <taxon>Acetobacterales</taxon>
        <taxon>Acetobacteraceae</taxon>
        <taxon>Gluconobacter</taxon>
    </lineage>
</organism>
<dbReference type="EMBL" id="CP043043">
    <property type="protein sequence ID" value="QEH95364.1"/>
    <property type="molecule type" value="Genomic_DNA"/>
</dbReference>
<accession>A0AAP9EPY1</accession>
<dbReference type="RefSeq" id="WP_148619574.1">
    <property type="nucleotide sequence ID" value="NZ_CP043043.1"/>
</dbReference>
<keyword evidence="1" id="KW-1133">Transmembrane helix</keyword>
<gene>
    <name evidence="2" type="ORF">FXF46_03170</name>
</gene>
<dbReference type="AlphaFoldDB" id="A0AAP9EPY1"/>
<evidence type="ECO:0000313" key="3">
    <source>
        <dbReference type="Proteomes" id="UP000323560"/>
    </source>
</evidence>
<protein>
    <submittedName>
        <fullName evidence="2">Uncharacterized protein</fullName>
    </submittedName>
</protein>
<feature type="transmembrane region" description="Helical" evidence="1">
    <location>
        <begin position="141"/>
        <end position="162"/>
    </location>
</feature>
<feature type="transmembrane region" description="Helical" evidence="1">
    <location>
        <begin position="60"/>
        <end position="81"/>
    </location>
</feature>
<feature type="transmembrane region" description="Helical" evidence="1">
    <location>
        <begin position="232"/>
        <end position="249"/>
    </location>
</feature>